<evidence type="ECO:0000259" key="10">
    <source>
        <dbReference type="PROSITE" id="PS50157"/>
    </source>
</evidence>
<protein>
    <submittedName>
        <fullName evidence="11">Gastrula zinc finger protein XlCGF48.2</fullName>
    </submittedName>
</protein>
<comment type="caution">
    <text evidence="11">The sequence shown here is derived from an EMBL/GenBank/DDBJ whole genome shotgun (WGS) entry which is preliminary data.</text>
</comment>
<dbReference type="PROSITE" id="PS00028">
    <property type="entry name" value="ZINC_FINGER_C2H2_1"/>
    <property type="match status" value="7"/>
</dbReference>
<dbReference type="Proteomes" id="UP000094527">
    <property type="component" value="Unassembled WGS sequence"/>
</dbReference>
<keyword evidence="4 8" id="KW-0863">Zinc-finger</keyword>
<dbReference type="Pfam" id="PF00096">
    <property type="entry name" value="zf-C2H2"/>
    <property type="match status" value="2"/>
</dbReference>
<evidence type="ECO:0000256" key="4">
    <source>
        <dbReference type="ARBA" id="ARBA00022771"/>
    </source>
</evidence>
<dbReference type="STRING" id="48709.A0A1D2MKC9"/>
<comment type="similarity">
    <text evidence="7">Belongs to the snail C2H2-type zinc-finger protein family.</text>
</comment>
<keyword evidence="6" id="KW-0539">Nucleus</keyword>
<feature type="domain" description="C2H2-type" evidence="10">
    <location>
        <begin position="558"/>
        <end position="586"/>
    </location>
</feature>
<keyword evidence="12" id="KW-1185">Reference proteome</keyword>
<sequence length="794" mass="90591">MELNFFCCSFCYKNVDEGELEKEEVDEVLAKFVKLARRYFGGKEMEHLVKLESCPQCFKVVTSFCDLYHQLKCIELEMEWRVSKLKEVMSSADKVEFRKDNFRRSWRKREEAGREAVEEFRKDFITKCSSPVSNSFPKVVLTKRRKKINREELEQCLDDPQSILPLLGGGPSPGKGMIMELVLVPNVQDSRSAAPPPPPLSIHSAVDDNYEEMSVDQDQPPSEDESELRISNVCGSVDLEKVYKPEQLEVSPPPNKSSTEPQLEIISVKVSPHLPEDASLEDVPPPGEVSSQLPSTSMPINLSSKATEPPVPPVESFEKVPLPSSLISSPKRSLRPRKLALTPKIKEEEDSSSSEKELENPPEDDNDDDFQADENTAEVESEEEAEEAPKKPKLLIPSTPSLFVSSSKETKKCLTCHLRFDSEQELSAHQKLHGSFPCSFSSCDFTSTYAPKLAEHELTHSTPIKNEPNSAPKSKKKGKGCKALKCPRCPSLTLSRTSNYINHFLETHLCLTSFKEITLCPVCHLSFFDIHHRNGRKCRRRHVEEQHNIKGMDEASIVRCDKCPAYFRRHMHLFSHNKKMHGGDALQCKDCGSKLANSYAFRNHRIEVHKLNPADFQFVCDIPSCSERFETERERECHKSARHNKNAKEDSDTMICTECGKTFAGPLGLKGHMRTHEKGFQQKVEENRKKMKEICDQCGKSFRDKHRMETHKQVVHLGPQHWKFECEVCGKKCFNKNKLEEHARVHLKAKSFICDLCGASYAHAHNLRLHKKNKHGKEVKKVFKKRSLLMMMMI</sequence>
<evidence type="ECO:0000256" key="9">
    <source>
        <dbReference type="SAM" id="MobiDB-lite"/>
    </source>
</evidence>
<name>A0A1D2MKC9_ORCCI</name>
<dbReference type="InterPro" id="IPR036236">
    <property type="entry name" value="Znf_C2H2_sf"/>
</dbReference>
<feature type="compositionally biased region" description="Polar residues" evidence="9">
    <location>
        <begin position="289"/>
        <end position="306"/>
    </location>
</feature>
<dbReference type="InterPro" id="IPR050527">
    <property type="entry name" value="Snail/Krueppel_Znf"/>
</dbReference>
<keyword evidence="3" id="KW-0677">Repeat</keyword>
<dbReference type="SMART" id="SM00355">
    <property type="entry name" value="ZnF_C2H2"/>
    <property type="match status" value="10"/>
</dbReference>
<organism evidence="11 12">
    <name type="scientific">Orchesella cincta</name>
    <name type="common">Springtail</name>
    <name type="synonym">Podura cincta</name>
    <dbReference type="NCBI Taxonomy" id="48709"/>
    <lineage>
        <taxon>Eukaryota</taxon>
        <taxon>Metazoa</taxon>
        <taxon>Ecdysozoa</taxon>
        <taxon>Arthropoda</taxon>
        <taxon>Hexapoda</taxon>
        <taxon>Collembola</taxon>
        <taxon>Entomobryomorpha</taxon>
        <taxon>Entomobryoidea</taxon>
        <taxon>Orchesellidae</taxon>
        <taxon>Orchesellinae</taxon>
        <taxon>Orchesella</taxon>
    </lineage>
</organism>
<gene>
    <name evidence="11" type="ORF">Ocin01_13252</name>
</gene>
<feature type="compositionally biased region" description="Acidic residues" evidence="9">
    <location>
        <begin position="360"/>
        <end position="386"/>
    </location>
</feature>
<dbReference type="PROSITE" id="PS50157">
    <property type="entry name" value="ZINC_FINGER_C2H2_2"/>
    <property type="match status" value="5"/>
</dbReference>
<evidence type="ECO:0000313" key="12">
    <source>
        <dbReference type="Proteomes" id="UP000094527"/>
    </source>
</evidence>
<dbReference type="GO" id="GO:0005634">
    <property type="term" value="C:nucleus"/>
    <property type="evidence" value="ECO:0007669"/>
    <property type="project" value="UniProtKB-SubCell"/>
</dbReference>
<evidence type="ECO:0000256" key="8">
    <source>
        <dbReference type="PROSITE-ProRule" id="PRU00042"/>
    </source>
</evidence>
<dbReference type="EMBL" id="LJIJ01000992">
    <property type="protein sequence ID" value="ODM93430.1"/>
    <property type="molecule type" value="Genomic_DNA"/>
</dbReference>
<comment type="subcellular location">
    <subcellularLocation>
        <location evidence="1">Nucleus</location>
    </subcellularLocation>
</comment>
<evidence type="ECO:0000256" key="7">
    <source>
        <dbReference type="ARBA" id="ARBA00037948"/>
    </source>
</evidence>
<feature type="domain" description="C2H2-type" evidence="10">
    <location>
        <begin position="654"/>
        <end position="676"/>
    </location>
</feature>
<dbReference type="GO" id="GO:0000978">
    <property type="term" value="F:RNA polymerase II cis-regulatory region sequence-specific DNA binding"/>
    <property type="evidence" value="ECO:0007669"/>
    <property type="project" value="TreeGrafter"/>
</dbReference>
<dbReference type="GO" id="GO:0000981">
    <property type="term" value="F:DNA-binding transcription factor activity, RNA polymerase II-specific"/>
    <property type="evidence" value="ECO:0007669"/>
    <property type="project" value="TreeGrafter"/>
</dbReference>
<dbReference type="PANTHER" id="PTHR24388:SF54">
    <property type="entry name" value="PROTEIN ESCARGOT"/>
    <property type="match status" value="1"/>
</dbReference>
<keyword evidence="5" id="KW-0862">Zinc</keyword>
<feature type="domain" description="C2H2-type" evidence="10">
    <location>
        <begin position="752"/>
        <end position="780"/>
    </location>
</feature>
<dbReference type="OrthoDB" id="8113227at2759"/>
<proteinExistence type="inferred from homology"/>
<evidence type="ECO:0000256" key="3">
    <source>
        <dbReference type="ARBA" id="ARBA00022737"/>
    </source>
</evidence>
<evidence type="ECO:0000256" key="5">
    <source>
        <dbReference type="ARBA" id="ARBA00022833"/>
    </source>
</evidence>
<dbReference type="OMA" id="FKRHACP"/>
<feature type="domain" description="C2H2-type" evidence="10">
    <location>
        <begin position="724"/>
        <end position="751"/>
    </location>
</feature>
<dbReference type="Gene3D" id="3.30.160.60">
    <property type="entry name" value="Classic Zinc Finger"/>
    <property type="match status" value="3"/>
</dbReference>
<feature type="region of interest" description="Disordered" evidence="9">
    <location>
        <begin position="244"/>
        <end position="398"/>
    </location>
</feature>
<evidence type="ECO:0000256" key="1">
    <source>
        <dbReference type="ARBA" id="ARBA00004123"/>
    </source>
</evidence>
<feature type="domain" description="C2H2-type" evidence="10">
    <location>
        <begin position="693"/>
        <end position="721"/>
    </location>
</feature>
<keyword evidence="2" id="KW-0479">Metal-binding</keyword>
<dbReference type="InterPro" id="IPR013087">
    <property type="entry name" value="Znf_C2H2_type"/>
</dbReference>
<evidence type="ECO:0000256" key="6">
    <source>
        <dbReference type="ARBA" id="ARBA00023242"/>
    </source>
</evidence>
<evidence type="ECO:0000256" key="2">
    <source>
        <dbReference type="ARBA" id="ARBA00022723"/>
    </source>
</evidence>
<dbReference type="PANTHER" id="PTHR24388">
    <property type="entry name" value="ZINC FINGER PROTEIN"/>
    <property type="match status" value="1"/>
</dbReference>
<dbReference type="GO" id="GO:0008270">
    <property type="term" value="F:zinc ion binding"/>
    <property type="evidence" value="ECO:0007669"/>
    <property type="project" value="UniProtKB-KW"/>
</dbReference>
<accession>A0A1D2MKC9</accession>
<evidence type="ECO:0000313" key="11">
    <source>
        <dbReference type="EMBL" id="ODM93430.1"/>
    </source>
</evidence>
<dbReference type="SUPFAM" id="SSF57667">
    <property type="entry name" value="beta-beta-alpha zinc fingers"/>
    <property type="match status" value="2"/>
</dbReference>
<reference evidence="11 12" key="1">
    <citation type="journal article" date="2016" name="Genome Biol. Evol.">
        <title>Gene Family Evolution Reflects Adaptation to Soil Environmental Stressors in the Genome of the Collembolan Orchesella cincta.</title>
        <authorList>
            <person name="Faddeeva-Vakhrusheva A."/>
            <person name="Derks M.F."/>
            <person name="Anvar S.Y."/>
            <person name="Agamennone V."/>
            <person name="Suring W."/>
            <person name="Smit S."/>
            <person name="van Straalen N.M."/>
            <person name="Roelofs D."/>
        </authorList>
    </citation>
    <scope>NUCLEOTIDE SEQUENCE [LARGE SCALE GENOMIC DNA]</scope>
    <source>
        <tissue evidence="11">Mixed pool</tissue>
    </source>
</reference>
<dbReference type="AlphaFoldDB" id="A0A1D2MKC9"/>